<gene>
    <name evidence="2" type="ORF">N5W20_00545</name>
</gene>
<dbReference type="InterPro" id="IPR006058">
    <property type="entry name" value="2Fe2S_fd_BS"/>
</dbReference>
<dbReference type="Pfam" id="PF00111">
    <property type="entry name" value="Fer2"/>
    <property type="match status" value="1"/>
</dbReference>
<dbReference type="PROSITE" id="PS51085">
    <property type="entry name" value="2FE2S_FER_2"/>
    <property type="match status" value="1"/>
</dbReference>
<dbReference type="SUPFAM" id="SSF54292">
    <property type="entry name" value="2Fe-2S ferredoxin-like"/>
    <property type="match status" value="1"/>
</dbReference>
<dbReference type="Gene3D" id="3.10.20.30">
    <property type="match status" value="1"/>
</dbReference>
<evidence type="ECO:0000313" key="2">
    <source>
        <dbReference type="EMBL" id="UYH51407.1"/>
    </source>
</evidence>
<evidence type="ECO:0000313" key="3">
    <source>
        <dbReference type="Proteomes" id="UP001163831"/>
    </source>
</evidence>
<keyword evidence="3" id="KW-1185">Reference proteome</keyword>
<dbReference type="InterPro" id="IPR012675">
    <property type="entry name" value="Beta-grasp_dom_sf"/>
</dbReference>
<dbReference type="CDD" id="cd00207">
    <property type="entry name" value="fer2"/>
    <property type="match status" value="1"/>
</dbReference>
<dbReference type="InterPro" id="IPR001041">
    <property type="entry name" value="2Fe-2S_ferredoxin-type"/>
</dbReference>
<accession>A0ABY6GIQ9</accession>
<sequence length="95" mass="10375">MFKIKMMPSETEVLLPAGVQLTELEHELREDNIPFGCKSGACGACVIEVLDGLANLNNKEEDEDEFLEMLGFSGPGFRLACQCQLNGAVTLRVAK</sequence>
<organism evidence="2 3">
    <name type="scientific">Candidatus Kirkpatrickella diaphorinae</name>
    <dbReference type="NCBI Taxonomy" id="2984322"/>
    <lineage>
        <taxon>Bacteria</taxon>
        <taxon>Pseudomonadati</taxon>
        <taxon>Pseudomonadota</taxon>
        <taxon>Alphaproteobacteria</taxon>
        <taxon>Acetobacterales</taxon>
        <taxon>Acetobacteraceae</taxon>
        <taxon>Candidatus Kirkpatrickella</taxon>
    </lineage>
</organism>
<protein>
    <submittedName>
        <fullName evidence="2">(2Fe-2S)-binding protein</fullName>
    </submittedName>
</protein>
<evidence type="ECO:0000259" key="1">
    <source>
        <dbReference type="PROSITE" id="PS51085"/>
    </source>
</evidence>
<dbReference type="PROSITE" id="PS00197">
    <property type="entry name" value="2FE2S_FER_1"/>
    <property type="match status" value="1"/>
</dbReference>
<dbReference type="EMBL" id="CP107052">
    <property type="protein sequence ID" value="UYH51407.1"/>
    <property type="molecule type" value="Genomic_DNA"/>
</dbReference>
<feature type="domain" description="2Fe-2S ferredoxin-type" evidence="1">
    <location>
        <begin position="2"/>
        <end position="95"/>
    </location>
</feature>
<dbReference type="InterPro" id="IPR036010">
    <property type="entry name" value="2Fe-2S_ferredoxin-like_sf"/>
</dbReference>
<name>A0ABY6GIQ9_9PROT</name>
<proteinExistence type="predicted"/>
<dbReference type="RefSeq" id="WP_319807001.1">
    <property type="nucleotide sequence ID" value="NZ_CP107052.1"/>
</dbReference>
<dbReference type="Proteomes" id="UP001163831">
    <property type="component" value="Chromosome"/>
</dbReference>
<reference evidence="2" key="1">
    <citation type="submission" date="2022-10" db="EMBL/GenBank/DDBJ databases">
        <title>Candidatus Kirkpatrella diaphorinas gen. nov., sp. nov., an uncultured endosymbiont identified in a population of Diaphorina citri from Hawaii.</title>
        <authorList>
            <person name="Henry E.M."/>
            <person name="Carlson C.R."/>
            <person name="Kuo Y.-W."/>
        </authorList>
    </citation>
    <scope>NUCLEOTIDE SEQUENCE</scope>
    <source>
        <strain evidence="2">CADCRV1</strain>
    </source>
</reference>